<dbReference type="Gene3D" id="3.40.50.450">
    <property type="match status" value="1"/>
</dbReference>
<sequence length="274" mass="31409">MTETPRRLAKPPKAYRNHEFLESRAARIIRIQSEYLEPAVRLQQHQVRDTIVFFGSARIHPHPEGKYPPEYEPEETNGEHADPALSHFYDDAVDLSRMLTTWAMSLPTTQRRFLVCSGGGPGIMEAANRGAAIAGGKSVGFNISLPFEQYPNPYISPELCFEFHYFFMRKFWLVYPAKALVIFPGGFGTLDELLEVLTLLQTRKLNRRIPIVIYGEAYWREVLNFEALVKWGMISSADLNFFRYANSPEEAFVYLRDCLLEIYGQPEDGPAFSD</sequence>
<proteinExistence type="predicted"/>
<dbReference type="EMBL" id="CP072642">
    <property type="protein sequence ID" value="QUV94240.1"/>
    <property type="molecule type" value="Genomic_DNA"/>
</dbReference>
<dbReference type="Pfam" id="PF03641">
    <property type="entry name" value="Lysine_decarbox"/>
    <property type="match status" value="1"/>
</dbReference>
<evidence type="ECO:0000313" key="5">
    <source>
        <dbReference type="Proteomes" id="UP000677668"/>
    </source>
</evidence>
<dbReference type="InterPro" id="IPR052341">
    <property type="entry name" value="LOG_family_nucleotidases"/>
</dbReference>
<accession>A0ABX8AZV8</accession>
<name>A0ABX8AZV8_9BACT</name>
<gene>
    <name evidence="4" type="ORF">J8C05_01950</name>
</gene>
<dbReference type="PANTHER" id="PTHR43393:SF3">
    <property type="entry name" value="LYSINE DECARBOXYLASE-LIKE PROTEIN"/>
    <property type="match status" value="1"/>
</dbReference>
<dbReference type="Proteomes" id="UP000677668">
    <property type="component" value="Chromosome 1"/>
</dbReference>
<evidence type="ECO:0000256" key="1">
    <source>
        <dbReference type="ARBA" id="ARBA00000274"/>
    </source>
</evidence>
<evidence type="ECO:0000256" key="3">
    <source>
        <dbReference type="ARBA" id="ARBA00031983"/>
    </source>
</evidence>
<dbReference type="InterPro" id="IPR031100">
    <property type="entry name" value="LOG_fam"/>
</dbReference>
<evidence type="ECO:0000313" key="4">
    <source>
        <dbReference type="EMBL" id="QUV94240.1"/>
    </source>
</evidence>
<keyword evidence="5" id="KW-1185">Reference proteome</keyword>
<dbReference type="SUPFAM" id="SSF102405">
    <property type="entry name" value="MCP/YpsA-like"/>
    <property type="match status" value="1"/>
</dbReference>
<reference evidence="4 5" key="1">
    <citation type="submission" date="2021-03" db="EMBL/GenBank/DDBJ databases">
        <title>Genomic and phenotypic characterization of Chloracidobacterium isolates provides evidence for multiple species.</title>
        <authorList>
            <person name="Saini M.K."/>
            <person name="Costas A.M.G."/>
            <person name="Tank M."/>
            <person name="Bryant D.A."/>
        </authorList>
    </citation>
    <scope>NUCLEOTIDE SEQUENCE [LARGE SCALE GENOMIC DNA]</scope>
    <source>
        <strain evidence="4 5">N</strain>
    </source>
</reference>
<evidence type="ECO:0000256" key="2">
    <source>
        <dbReference type="ARBA" id="ARBA00011985"/>
    </source>
</evidence>
<organism evidence="4 5">
    <name type="scientific">Chloracidobacterium sp. N</name>
    <dbReference type="NCBI Taxonomy" id="2821540"/>
    <lineage>
        <taxon>Bacteria</taxon>
        <taxon>Pseudomonadati</taxon>
        <taxon>Acidobacteriota</taxon>
        <taxon>Terriglobia</taxon>
        <taxon>Terriglobales</taxon>
        <taxon>Acidobacteriaceae</taxon>
        <taxon>Chloracidobacterium</taxon>
        <taxon>Chloracidobacterium aggregatum</taxon>
    </lineage>
</organism>
<protein>
    <recommendedName>
        <fullName evidence="3">AMP nucleosidase</fullName>
        <ecNumber evidence="2">3.2.2.4</ecNumber>
    </recommendedName>
    <alternativeName>
        <fullName evidence="3">AMP nucleosidase</fullName>
    </alternativeName>
</protein>
<dbReference type="RefSeq" id="WP_211422545.1">
    <property type="nucleotide sequence ID" value="NZ_CP072642.1"/>
</dbReference>
<dbReference type="PANTHER" id="PTHR43393">
    <property type="entry name" value="CYTOKININ RIBOSIDE 5'-MONOPHOSPHATE PHOSPHORIBOHYDROLASE"/>
    <property type="match status" value="1"/>
</dbReference>
<dbReference type="EC" id="3.2.2.4" evidence="2"/>
<comment type="catalytic activity">
    <reaction evidence="1">
        <text>AMP + H2O = D-ribose 5-phosphate + adenine</text>
        <dbReference type="Rhea" id="RHEA:20129"/>
        <dbReference type="ChEBI" id="CHEBI:15377"/>
        <dbReference type="ChEBI" id="CHEBI:16708"/>
        <dbReference type="ChEBI" id="CHEBI:78346"/>
        <dbReference type="ChEBI" id="CHEBI:456215"/>
        <dbReference type="EC" id="3.2.2.4"/>
    </reaction>
</comment>